<reference evidence="1 2" key="1">
    <citation type="journal article" date="2018" name="BMC Genomics">
        <title>Comparative genome analyses reveal sequence features reflecting distinct modes of host-adaptation between dicot and monocot powdery mildew.</title>
        <authorList>
            <person name="Wu Y."/>
            <person name="Ma X."/>
            <person name="Pan Z."/>
            <person name="Kale S.D."/>
            <person name="Song Y."/>
            <person name="King H."/>
            <person name="Zhang Q."/>
            <person name="Presley C."/>
            <person name="Deng X."/>
            <person name="Wei C.I."/>
            <person name="Xiao S."/>
        </authorList>
    </citation>
    <scope>NUCLEOTIDE SEQUENCE [LARGE SCALE GENOMIC DNA]</scope>
    <source>
        <strain evidence="1">UCSC1</strain>
    </source>
</reference>
<sequence length="88" mass="9911">MGKICLGFVALTNVKKKGYKANRGETGFTERIKLCESLNEQQRKRQALVQLYPDMRSMTDGIETSIFYAKNLLKTLSPVVALVRIVTS</sequence>
<evidence type="ECO:0000313" key="2">
    <source>
        <dbReference type="Proteomes" id="UP000285405"/>
    </source>
</evidence>
<proteinExistence type="predicted"/>
<dbReference type="EMBL" id="MCBR01020513">
    <property type="protein sequence ID" value="RKF55275.1"/>
    <property type="molecule type" value="Genomic_DNA"/>
</dbReference>
<dbReference type="Proteomes" id="UP000285405">
    <property type="component" value="Unassembled WGS sequence"/>
</dbReference>
<accession>A0A420HD00</accession>
<name>A0A420HD00_9PEZI</name>
<dbReference type="AlphaFoldDB" id="A0A420HD00"/>
<gene>
    <name evidence="1" type="ORF">GcC1_205011</name>
</gene>
<evidence type="ECO:0000313" key="1">
    <source>
        <dbReference type="EMBL" id="RKF55275.1"/>
    </source>
</evidence>
<protein>
    <submittedName>
        <fullName evidence="1">Uncharacterized protein</fullName>
    </submittedName>
</protein>
<organism evidence="1 2">
    <name type="scientific">Golovinomyces cichoracearum</name>
    <dbReference type="NCBI Taxonomy" id="62708"/>
    <lineage>
        <taxon>Eukaryota</taxon>
        <taxon>Fungi</taxon>
        <taxon>Dikarya</taxon>
        <taxon>Ascomycota</taxon>
        <taxon>Pezizomycotina</taxon>
        <taxon>Leotiomycetes</taxon>
        <taxon>Erysiphales</taxon>
        <taxon>Erysiphaceae</taxon>
        <taxon>Golovinomyces</taxon>
    </lineage>
</organism>
<comment type="caution">
    <text evidence="1">The sequence shown here is derived from an EMBL/GenBank/DDBJ whole genome shotgun (WGS) entry which is preliminary data.</text>
</comment>